<accession>E8M9F8</accession>
<dbReference type="EMBL" id="AEVT01000084">
    <property type="protein sequence ID" value="EGA69325.1"/>
    <property type="molecule type" value="Genomic_DNA"/>
</dbReference>
<organism evidence="1 2">
    <name type="scientific">Vibrio sinaloensis DSM 21326</name>
    <dbReference type="NCBI Taxonomy" id="945550"/>
    <lineage>
        <taxon>Bacteria</taxon>
        <taxon>Pseudomonadati</taxon>
        <taxon>Pseudomonadota</taxon>
        <taxon>Gammaproteobacteria</taxon>
        <taxon>Vibrionales</taxon>
        <taxon>Vibrionaceae</taxon>
        <taxon>Vibrio</taxon>
        <taxon>Vibrio oreintalis group</taxon>
    </lineage>
</organism>
<proteinExistence type="predicted"/>
<sequence>MLEASAWYTAFKNIVIGSRMHSLQRFYHWIATTPSLFKIKPPFEDLSSLSIPAYQEDEYQGNPRLGFIYQYLCTKLLTQSGQYSLLDEEIQINKPCGQTLGAIDLILTNHEQQRNEHWEVAIKFYLLHGGVWYGPNAHDQLDIKLARMMSHQLKMSSREEFLTQYPEYSQLSEHLLIQGRLYVNPFSPETIPKECLGWAINQSQITGCWCYQSQWDQIGEPLYELEKPLWAVGRKEFDSPIEKPNGRFVHAQTRKGQFWFVVPDSWPQR</sequence>
<dbReference type="InterPro" id="IPR015003">
    <property type="entry name" value="DUF1853"/>
</dbReference>
<dbReference type="eggNOG" id="COG3782">
    <property type="taxonomic scope" value="Bacteria"/>
</dbReference>
<dbReference type="Pfam" id="PF08907">
    <property type="entry name" value="DUF1853"/>
    <property type="match status" value="1"/>
</dbReference>
<name>E8M9F8_PHOS4</name>
<comment type="caution">
    <text evidence="1">The sequence shown here is derived from an EMBL/GenBank/DDBJ whole genome shotgun (WGS) entry which is preliminary data.</text>
</comment>
<reference evidence="1 2" key="1">
    <citation type="journal article" date="2012" name="Int. J. Syst. Evol. Microbiol.">
        <title>Vibrio caribbeanicus sp. nov., isolated from the marine sponge Scleritoderma cyanea.</title>
        <authorList>
            <person name="Hoffmann M."/>
            <person name="Monday S.R."/>
            <person name="Allard M.W."/>
            <person name="Strain E.A."/>
            <person name="Whittaker P."/>
            <person name="Naum M."/>
            <person name="McCarthy P.J."/>
            <person name="Lopez J.V."/>
            <person name="Fischer M."/>
            <person name="Brown E.W."/>
        </authorList>
    </citation>
    <scope>NUCLEOTIDE SEQUENCE [LARGE SCALE GENOMIC DNA]</scope>
    <source>
        <strain evidence="2">DSMZ 21326</strain>
    </source>
</reference>
<evidence type="ECO:0000313" key="2">
    <source>
        <dbReference type="Proteomes" id="UP000006228"/>
    </source>
</evidence>
<dbReference type="AlphaFoldDB" id="E8M9F8"/>
<gene>
    <name evidence="1" type="ORF">VISI1226_02737</name>
</gene>
<protein>
    <recommendedName>
        <fullName evidence="3">Type II citrate synthase</fullName>
    </recommendedName>
</protein>
<evidence type="ECO:0008006" key="3">
    <source>
        <dbReference type="Google" id="ProtNLM"/>
    </source>
</evidence>
<dbReference type="Proteomes" id="UP000006228">
    <property type="component" value="Unassembled WGS sequence"/>
</dbReference>
<evidence type="ECO:0000313" key="1">
    <source>
        <dbReference type="EMBL" id="EGA69325.1"/>
    </source>
</evidence>